<accession>G9NB48</accession>
<feature type="transmembrane region" description="Helical" evidence="2">
    <location>
        <begin position="665"/>
        <end position="690"/>
    </location>
</feature>
<dbReference type="EMBL" id="ABDF02000091">
    <property type="protein sequence ID" value="EHK16056.1"/>
    <property type="molecule type" value="Genomic_DNA"/>
</dbReference>
<feature type="transmembrane region" description="Helical" evidence="2">
    <location>
        <begin position="600"/>
        <end position="619"/>
    </location>
</feature>
<dbReference type="GeneID" id="25796677"/>
<dbReference type="eggNOG" id="ENOG502RPM5">
    <property type="taxonomic scope" value="Eukaryota"/>
</dbReference>
<sequence length="703" mass="77895">MTLTQGLPYPPGNKEKVGYYNGLTDKPKLVARTSSTPFVPHGPYGDTREFRGDSIHREPIEDHEITSVYSRDFARAIITALGAFPWHRFYPIRLGDYMSRRPPVVFIIETLSDLEPWETSIEAALACRTVIRSLGITDVEVEIQQVSEIQYAATKELDAFIDDLKCPANASLISNPPTELEDIVDNVRPFSSQIGYQIDNPKLAKAGTMGLHLRLGDADVSYGLTCQHAVLDSPSRPLGDGEYNNSGDKTVAIRQVNPLTARELTVCSQREEKYWRRMHRELEMKIKEWDEQHSTTEETAKETAKETAEAKETPRPTSEERERLLVLDTIVSQATKATSLTQAALDQSRIIGHVSYAPSPGIFPSGHFADWALVELDTAAFAAQPTNMVYINRSEFDDMRDRGIGSFGIGLPRSRHRRYLLDAEIPRLLDRLDDDGFLRISGVLPTPTDGTTSSFAVGTRGMATSKVAFGVTNEILAVRRDFTGDDGLTIVWEWIIFGGGENTGDRFSFGGDSGAAVWDNSGRFVGMVTGGAALVKPRSAGSWRLPTDDATECFDFNTASNLTFVVPAEHLFENIKDFTGKTPHILLRTRSQIIELSPCFYYRYFLLLSLLSATVATFFYYRYFLLLSLLSSTVAIIATCSRLALSLPADVLGSGVAVQKPSLLFVVGVTVFAVDFALLSECLLVLFLTLPHLPSPYLLSTYF</sequence>
<keyword evidence="4" id="KW-1185">Reference proteome</keyword>
<feature type="transmembrane region" description="Helical" evidence="2">
    <location>
        <begin position="624"/>
        <end position="645"/>
    </location>
</feature>
<gene>
    <name evidence="3" type="ORF">TRIVIDRAFT_65121</name>
</gene>
<dbReference type="VEuPathDB" id="FungiDB:TRIVIDRAFT_65121"/>
<dbReference type="InParanoid" id="G9NB48"/>
<reference evidence="3 4" key="1">
    <citation type="journal article" date="2011" name="Genome Biol.">
        <title>Comparative genome sequence analysis underscores mycoparasitism as the ancestral life style of Trichoderma.</title>
        <authorList>
            <person name="Kubicek C.P."/>
            <person name="Herrera-Estrella A."/>
            <person name="Seidl-Seiboth V."/>
            <person name="Martinez D.A."/>
            <person name="Druzhinina I.S."/>
            <person name="Thon M."/>
            <person name="Zeilinger S."/>
            <person name="Casas-Flores S."/>
            <person name="Horwitz B.A."/>
            <person name="Mukherjee P.K."/>
            <person name="Mukherjee M."/>
            <person name="Kredics L."/>
            <person name="Alcaraz L.D."/>
            <person name="Aerts A."/>
            <person name="Antal Z."/>
            <person name="Atanasova L."/>
            <person name="Cervantes-Badillo M.G."/>
            <person name="Challacombe J."/>
            <person name="Chertkov O."/>
            <person name="McCluskey K."/>
            <person name="Coulpier F."/>
            <person name="Deshpande N."/>
            <person name="von Doehren H."/>
            <person name="Ebbole D.J."/>
            <person name="Esquivel-Naranjo E.U."/>
            <person name="Fekete E."/>
            <person name="Flipphi M."/>
            <person name="Glaser F."/>
            <person name="Gomez-Rodriguez E.Y."/>
            <person name="Gruber S."/>
            <person name="Han C."/>
            <person name="Henrissat B."/>
            <person name="Hermosa R."/>
            <person name="Hernandez-Onate M."/>
            <person name="Karaffa L."/>
            <person name="Kosti I."/>
            <person name="Le Crom S."/>
            <person name="Lindquist E."/>
            <person name="Lucas S."/>
            <person name="Luebeck M."/>
            <person name="Luebeck P.S."/>
            <person name="Margeot A."/>
            <person name="Metz B."/>
            <person name="Misra M."/>
            <person name="Nevalainen H."/>
            <person name="Omann M."/>
            <person name="Packer N."/>
            <person name="Perrone G."/>
            <person name="Uresti-Rivera E.E."/>
            <person name="Salamov A."/>
            <person name="Schmoll M."/>
            <person name="Seiboth B."/>
            <person name="Shapiro H."/>
            <person name="Sukno S."/>
            <person name="Tamayo-Ramos J.A."/>
            <person name="Tisch D."/>
            <person name="Wiest A."/>
            <person name="Wilkinson H.H."/>
            <person name="Zhang M."/>
            <person name="Coutinho P.M."/>
            <person name="Kenerley C.M."/>
            <person name="Monte E."/>
            <person name="Baker S.E."/>
            <person name="Grigoriev I.V."/>
        </authorList>
    </citation>
    <scope>NUCLEOTIDE SEQUENCE [LARGE SCALE GENOMIC DNA]</scope>
    <source>
        <strain evidence="4">Gv29-8 / FGSC 10586</strain>
    </source>
</reference>
<keyword evidence="2" id="KW-1133">Transmembrane helix</keyword>
<dbReference type="Proteomes" id="UP000007115">
    <property type="component" value="Unassembled WGS sequence"/>
</dbReference>
<keyword evidence="2" id="KW-0472">Membrane</keyword>
<name>G9NB48_HYPVG</name>
<feature type="region of interest" description="Disordered" evidence="1">
    <location>
        <begin position="290"/>
        <end position="320"/>
    </location>
</feature>
<evidence type="ECO:0000256" key="1">
    <source>
        <dbReference type="SAM" id="MobiDB-lite"/>
    </source>
</evidence>
<keyword evidence="2" id="KW-0812">Transmembrane</keyword>
<evidence type="ECO:0000313" key="4">
    <source>
        <dbReference type="Proteomes" id="UP000007115"/>
    </source>
</evidence>
<dbReference type="OMA" id="EPWETSI"/>
<dbReference type="AlphaFoldDB" id="G9NB48"/>
<organism evidence="3 4">
    <name type="scientific">Hypocrea virens (strain Gv29-8 / FGSC 10586)</name>
    <name type="common">Gliocladium virens</name>
    <name type="synonym">Trichoderma virens</name>
    <dbReference type="NCBI Taxonomy" id="413071"/>
    <lineage>
        <taxon>Eukaryota</taxon>
        <taxon>Fungi</taxon>
        <taxon>Dikarya</taxon>
        <taxon>Ascomycota</taxon>
        <taxon>Pezizomycotina</taxon>
        <taxon>Sordariomycetes</taxon>
        <taxon>Hypocreomycetidae</taxon>
        <taxon>Hypocreales</taxon>
        <taxon>Hypocreaceae</taxon>
        <taxon>Trichoderma</taxon>
    </lineage>
</organism>
<dbReference type="STRING" id="413071.G9NB48"/>
<evidence type="ECO:0000256" key="2">
    <source>
        <dbReference type="SAM" id="Phobius"/>
    </source>
</evidence>
<dbReference type="HOGENOM" id="CLU_024804_2_1_1"/>
<evidence type="ECO:0000313" key="3">
    <source>
        <dbReference type="EMBL" id="EHK16056.1"/>
    </source>
</evidence>
<proteinExistence type="predicted"/>
<dbReference type="OrthoDB" id="5424209at2759"/>
<dbReference type="RefSeq" id="XP_013950258.1">
    <property type="nucleotide sequence ID" value="XM_014094783.1"/>
</dbReference>
<comment type="caution">
    <text evidence="3">The sequence shown here is derived from an EMBL/GenBank/DDBJ whole genome shotgun (WGS) entry which is preliminary data.</text>
</comment>
<protein>
    <submittedName>
        <fullName evidence="3">Uncharacterized protein</fullName>
    </submittedName>
</protein>